<dbReference type="RefSeq" id="WP_117141989.1">
    <property type="nucleotide sequence ID" value="NZ_CAKXKJ010000006.1"/>
</dbReference>
<gene>
    <name evidence="2" type="ORF">DV520_04995</name>
</gene>
<evidence type="ECO:0008006" key="4">
    <source>
        <dbReference type="Google" id="ProtNLM"/>
    </source>
</evidence>
<keyword evidence="1" id="KW-0732">Signal</keyword>
<dbReference type="Proteomes" id="UP000260649">
    <property type="component" value="Unassembled WGS sequence"/>
</dbReference>
<feature type="chain" id="PRO_5017655238" description="DUF1795 domain-containing protein" evidence="1">
    <location>
        <begin position="25"/>
        <end position="145"/>
    </location>
</feature>
<sequence>MRLFRLLPLMLFLLLCGCQGGDSAAGSLPDLDKAQEVRVIPAGETAPTQVLTEKSQIEALILAMDLDHWSTADLPQGLRPAGTLSFTQQPTQTVWQKEAGDELRELCQIQLYQDAPYLTLTTLGLSLDVAISEQAAQELTHNLFP</sequence>
<evidence type="ECO:0000256" key="1">
    <source>
        <dbReference type="SAM" id="SignalP"/>
    </source>
</evidence>
<feature type="signal peptide" evidence="1">
    <location>
        <begin position="1"/>
        <end position="24"/>
    </location>
</feature>
<dbReference type="PROSITE" id="PS51257">
    <property type="entry name" value="PROKAR_LIPOPROTEIN"/>
    <property type="match status" value="1"/>
</dbReference>
<evidence type="ECO:0000313" key="2">
    <source>
        <dbReference type="EMBL" id="RFT06810.1"/>
    </source>
</evidence>
<accession>A0A3E2B462</accession>
<reference evidence="2 3" key="1">
    <citation type="submission" date="2018-07" db="EMBL/GenBank/DDBJ databases">
        <title>GABA Modulating Bacteria of the Human Gut Microbiota.</title>
        <authorList>
            <person name="Strandwitz P."/>
            <person name="Kim K.H."/>
            <person name="Terekhova D."/>
            <person name="Liu J.K."/>
            <person name="Sharma A."/>
            <person name="Levering J."/>
            <person name="Mcdonald D."/>
            <person name="Dietrich D."/>
            <person name="Ramadhar T.R."/>
            <person name="Lekbua A."/>
            <person name="Mroue N."/>
            <person name="Liston C."/>
            <person name="Stewart E.J."/>
            <person name="Dubin M.J."/>
            <person name="Zengler K."/>
            <person name="Knight R."/>
            <person name="Gilbert J.A."/>
            <person name="Clardy J."/>
            <person name="Lewis K."/>
        </authorList>
    </citation>
    <scope>NUCLEOTIDE SEQUENCE [LARGE SCALE GENOMIC DNA]</scope>
    <source>
        <strain evidence="2 3">KLE1738</strain>
    </source>
</reference>
<dbReference type="EMBL" id="QQRQ01000006">
    <property type="protein sequence ID" value="RFT06810.1"/>
    <property type="molecule type" value="Genomic_DNA"/>
</dbReference>
<dbReference type="AlphaFoldDB" id="A0A3E2B462"/>
<name>A0A3E2B462_9FIRM</name>
<organism evidence="2 3">
    <name type="scientific">Evtepia gabavorous</name>
    <dbReference type="NCBI Taxonomy" id="2211183"/>
    <lineage>
        <taxon>Bacteria</taxon>
        <taxon>Bacillati</taxon>
        <taxon>Bacillota</taxon>
        <taxon>Clostridia</taxon>
        <taxon>Eubacteriales</taxon>
        <taxon>Evtepia</taxon>
    </lineage>
</organism>
<evidence type="ECO:0000313" key="3">
    <source>
        <dbReference type="Proteomes" id="UP000260649"/>
    </source>
</evidence>
<keyword evidence="3" id="KW-1185">Reference proteome</keyword>
<proteinExistence type="predicted"/>
<dbReference type="GeneID" id="97995091"/>
<protein>
    <recommendedName>
        <fullName evidence="4">DUF1795 domain-containing protein</fullName>
    </recommendedName>
</protein>
<comment type="caution">
    <text evidence="2">The sequence shown here is derived from an EMBL/GenBank/DDBJ whole genome shotgun (WGS) entry which is preliminary data.</text>
</comment>